<feature type="domain" description="Glycosyltransferase 2-like" evidence="2">
    <location>
        <begin position="8"/>
        <end position="149"/>
    </location>
</feature>
<dbReference type="PANTHER" id="PTHR43685">
    <property type="entry name" value="GLYCOSYLTRANSFERASE"/>
    <property type="match status" value="1"/>
</dbReference>
<dbReference type="PANTHER" id="PTHR43685:SF11">
    <property type="entry name" value="GLYCOSYLTRANSFERASE TAGX-RELATED"/>
    <property type="match status" value="1"/>
</dbReference>
<dbReference type="InterPro" id="IPR050834">
    <property type="entry name" value="Glycosyltransf_2"/>
</dbReference>
<keyword evidence="4" id="KW-1185">Reference proteome</keyword>
<accession>A0A8G2BML3</accession>
<dbReference type="SUPFAM" id="SSF53756">
    <property type="entry name" value="UDP-Glycosyltransferase/glycogen phosphorylase"/>
    <property type="match status" value="1"/>
</dbReference>
<keyword evidence="3" id="KW-0808">Transferase</keyword>
<name>A0A8G2BML3_9PROT</name>
<organism evidence="3 4">
    <name type="scientific">Thalassobaculum litoreum DSM 18839</name>
    <dbReference type="NCBI Taxonomy" id="1123362"/>
    <lineage>
        <taxon>Bacteria</taxon>
        <taxon>Pseudomonadati</taxon>
        <taxon>Pseudomonadota</taxon>
        <taxon>Alphaproteobacteria</taxon>
        <taxon>Rhodospirillales</taxon>
        <taxon>Thalassobaculaceae</taxon>
        <taxon>Thalassobaculum</taxon>
    </lineage>
</organism>
<dbReference type="Proteomes" id="UP000198615">
    <property type="component" value="Unassembled WGS sequence"/>
</dbReference>
<gene>
    <name evidence="3" type="ORF">SAMN05660686_04868</name>
</gene>
<dbReference type="Gene3D" id="3.90.550.10">
    <property type="entry name" value="Spore Coat Polysaccharide Biosynthesis Protein SpsA, Chain A"/>
    <property type="match status" value="1"/>
</dbReference>
<dbReference type="AlphaFoldDB" id="A0A8G2BML3"/>
<proteinExistence type="predicted"/>
<evidence type="ECO:0000259" key="1">
    <source>
        <dbReference type="Pfam" id="PF00534"/>
    </source>
</evidence>
<dbReference type="Pfam" id="PF00534">
    <property type="entry name" value="Glycos_transf_1"/>
    <property type="match status" value="1"/>
</dbReference>
<dbReference type="InterPro" id="IPR001173">
    <property type="entry name" value="Glyco_trans_2-like"/>
</dbReference>
<dbReference type="CDD" id="cd00761">
    <property type="entry name" value="Glyco_tranf_GTA_type"/>
    <property type="match status" value="1"/>
</dbReference>
<evidence type="ECO:0000259" key="2">
    <source>
        <dbReference type="Pfam" id="PF00535"/>
    </source>
</evidence>
<evidence type="ECO:0000313" key="3">
    <source>
        <dbReference type="EMBL" id="SDG56448.1"/>
    </source>
</evidence>
<dbReference type="Gene3D" id="3.40.50.2000">
    <property type="entry name" value="Glycogen Phosphorylase B"/>
    <property type="match status" value="2"/>
</dbReference>
<sequence>MSESSLVSVVMPVYNHERFVSDAIRSVFAQTWRPIELIIIDDGSRDRSAEVVREVLEECPDDVTVSFRSRENRGAHATINEGLRDARGTWLTILNSDDAYDPTRIERCLAALEERRARLLITYVDPVDDDDVPLPAGHPWRHWYSDLVMQELDAAPSLSALLLRANIGVSTGNFIFERSLYDQLGEFADYRYAHDLDFLLRACLTDEPVLIREPLYRYRLHTMNTIAENDRAAQRETTAIIAHYLRRTLAGQATNPFAPRLDSWPHSFMSLGLPPHLCRALDSLIERAGSPTDDEDEIIKPASTLPSLPDNAPQVTLISHNLSHSGAPVLLRDVARELRKTGVGSRVISLEPGPMADAFEAEGCPVVNENPISRLLFRIAHRLTGMAEHLWVLRRPTGRLAWLVRAVASRLRVLDYVRNGTGLLLVNSFASWPLALSVLNRWRGPAFWYIHETFNPTVLMRDQRSYERLQNLRARGAVKMLYGSDATRAVWARAGFDGDVLYWSGLPIDAPHTPTTIEPETKAPESRRRVVLSVQSAGTRKGTRELLEAFAYGRREGLIPHEAELRIVGCPKPSVSPFVRDLLVRIHQPDLRGAVRLVAVLPPAELDAHYRDAEVYVQSSIMECLPLALLTAMAHSLPIVSSDADGCREAIQHENTGLLVPQRQIAVMAEAISRLLNDRDEAHGYGQNARRRFEECFSLEATVPALFETLFAGQLPSTAQEVMSEMTAATRR</sequence>
<protein>
    <submittedName>
        <fullName evidence="3">Glycosyltransferase involved in cell wall bisynthesis</fullName>
    </submittedName>
</protein>
<dbReference type="OrthoDB" id="6383742at2"/>
<dbReference type="InterPro" id="IPR029044">
    <property type="entry name" value="Nucleotide-diphossugar_trans"/>
</dbReference>
<evidence type="ECO:0000313" key="4">
    <source>
        <dbReference type="Proteomes" id="UP000198615"/>
    </source>
</evidence>
<dbReference type="EMBL" id="FNBW01000023">
    <property type="protein sequence ID" value="SDG56448.1"/>
    <property type="molecule type" value="Genomic_DNA"/>
</dbReference>
<comment type="caution">
    <text evidence="3">The sequence shown here is derived from an EMBL/GenBank/DDBJ whole genome shotgun (WGS) entry which is preliminary data.</text>
</comment>
<dbReference type="GO" id="GO:0016757">
    <property type="term" value="F:glycosyltransferase activity"/>
    <property type="evidence" value="ECO:0007669"/>
    <property type="project" value="InterPro"/>
</dbReference>
<feature type="domain" description="Glycosyl transferase family 1" evidence="1">
    <location>
        <begin position="522"/>
        <end position="692"/>
    </location>
</feature>
<dbReference type="SUPFAM" id="SSF53448">
    <property type="entry name" value="Nucleotide-diphospho-sugar transferases"/>
    <property type="match status" value="1"/>
</dbReference>
<dbReference type="Pfam" id="PF00535">
    <property type="entry name" value="Glycos_transf_2"/>
    <property type="match status" value="1"/>
</dbReference>
<dbReference type="InterPro" id="IPR001296">
    <property type="entry name" value="Glyco_trans_1"/>
</dbReference>
<reference evidence="3 4" key="1">
    <citation type="submission" date="2016-10" db="EMBL/GenBank/DDBJ databases">
        <authorList>
            <person name="Varghese N."/>
            <person name="Submissions S."/>
        </authorList>
    </citation>
    <scope>NUCLEOTIDE SEQUENCE [LARGE SCALE GENOMIC DNA]</scope>
    <source>
        <strain evidence="3 4">DSM 18839</strain>
    </source>
</reference>
<dbReference type="CDD" id="cd03801">
    <property type="entry name" value="GT4_PimA-like"/>
    <property type="match status" value="1"/>
</dbReference>